<dbReference type="PATRIC" id="fig|1581420.6.peg.2368"/>
<dbReference type="AlphaFoldDB" id="A0A0G9MVM9"/>
<proteinExistence type="predicted"/>
<dbReference type="PROSITE" id="PS51257">
    <property type="entry name" value="PROKAR_LIPOPROTEIN"/>
    <property type="match status" value="1"/>
</dbReference>
<feature type="compositionally biased region" description="Low complexity" evidence="1">
    <location>
        <begin position="36"/>
        <end position="50"/>
    </location>
</feature>
<dbReference type="EMBL" id="LBHB01000002">
    <property type="protein sequence ID" value="KLE34776.1"/>
    <property type="molecule type" value="Genomic_DNA"/>
</dbReference>
<evidence type="ECO:0000313" key="3">
    <source>
        <dbReference type="Proteomes" id="UP000053464"/>
    </source>
</evidence>
<feature type="region of interest" description="Disordered" evidence="1">
    <location>
        <begin position="31"/>
        <end position="50"/>
    </location>
</feature>
<evidence type="ECO:0000313" key="2">
    <source>
        <dbReference type="EMBL" id="KLE34776.1"/>
    </source>
</evidence>
<organism evidence="2 3">
    <name type="scientific">Aurantiacibacter luteus</name>
    <dbReference type="NCBI Taxonomy" id="1581420"/>
    <lineage>
        <taxon>Bacteria</taxon>
        <taxon>Pseudomonadati</taxon>
        <taxon>Pseudomonadota</taxon>
        <taxon>Alphaproteobacteria</taxon>
        <taxon>Sphingomonadales</taxon>
        <taxon>Erythrobacteraceae</taxon>
        <taxon>Aurantiacibacter</taxon>
    </lineage>
</organism>
<protein>
    <recommendedName>
        <fullName evidence="4">Transferrin-binding protein B C-lobe/N-lobe beta barrel domain-containing protein</fullName>
    </recommendedName>
</protein>
<evidence type="ECO:0000256" key="1">
    <source>
        <dbReference type="SAM" id="MobiDB-lite"/>
    </source>
</evidence>
<gene>
    <name evidence="2" type="ORF">AAW00_11580</name>
</gene>
<sequence length="311" mass="31708">MDGKNVLRKIGLLIGVAACGALVVSCGGGGDDTDPEATATSTASPTPTPTTVVDFSLSTPIDATSSNTGTVYAYFTPTGGTETFNDANRLPGTANIKLTFAPESASFSFPDLTESAFFAGTTLTSATATQRVYTDGARKLTLQVPFAQSLRAIYEIGGQAFTRDTTAGTLRSQRVALFFNTVTTTSAIASNLTYTGTPLAVGGTPGTTPPGVITAQPVTLTVSSGTTNTITGTINLFQTINGTTTQVGSFALSATVSAAGGFSGTIDDNTYNLDGTFAGSLSGANREEVVLVFSVANTTDKRKYVGSLIGD</sequence>
<keyword evidence="3" id="KW-1185">Reference proteome</keyword>
<name>A0A0G9MVM9_9SPHN</name>
<dbReference type="Proteomes" id="UP000053464">
    <property type="component" value="Unassembled WGS sequence"/>
</dbReference>
<accession>A0A0G9MVM9</accession>
<comment type="caution">
    <text evidence="2">The sequence shown here is derived from an EMBL/GenBank/DDBJ whole genome shotgun (WGS) entry which is preliminary data.</text>
</comment>
<evidence type="ECO:0008006" key="4">
    <source>
        <dbReference type="Google" id="ProtNLM"/>
    </source>
</evidence>
<reference evidence="2 3" key="1">
    <citation type="submission" date="2015-04" db="EMBL/GenBank/DDBJ databases">
        <title>The draft genome sequence of Erythrobacter luteus KA37.</title>
        <authorList>
            <person name="Zhuang L."/>
            <person name="Liu Y."/>
            <person name="Shao Z."/>
        </authorList>
    </citation>
    <scope>NUCLEOTIDE SEQUENCE [LARGE SCALE GENOMIC DNA]</scope>
    <source>
        <strain evidence="2 3">KA37</strain>
    </source>
</reference>